<sequence length="40" mass="4426">MKSIAEKLKSSTSLMITYGVLSIVSIVAGIFWNITKYGFQ</sequence>
<keyword evidence="1" id="KW-1133">Transmembrane helix</keyword>
<gene>
    <name evidence="2" type="ORF">PM10SUCC1_36900</name>
</gene>
<keyword evidence="3" id="KW-1185">Reference proteome</keyword>
<accession>A0A9W6GQA0</accession>
<reference evidence="2" key="1">
    <citation type="submission" date="2022-12" db="EMBL/GenBank/DDBJ databases">
        <title>Reference genome sequencing for broad-spectrum identification of bacterial and archaeal isolates by mass spectrometry.</title>
        <authorList>
            <person name="Sekiguchi Y."/>
            <person name="Tourlousse D.M."/>
        </authorList>
    </citation>
    <scope>NUCLEOTIDE SEQUENCE</scope>
    <source>
        <strain evidence="2">10succ1</strain>
    </source>
</reference>
<evidence type="ECO:0000313" key="2">
    <source>
        <dbReference type="EMBL" id="GLI58176.1"/>
    </source>
</evidence>
<organism evidence="2 3">
    <name type="scientific">Propionigenium maris DSM 9537</name>
    <dbReference type="NCBI Taxonomy" id="1123000"/>
    <lineage>
        <taxon>Bacteria</taxon>
        <taxon>Fusobacteriati</taxon>
        <taxon>Fusobacteriota</taxon>
        <taxon>Fusobacteriia</taxon>
        <taxon>Fusobacteriales</taxon>
        <taxon>Fusobacteriaceae</taxon>
        <taxon>Propionigenium</taxon>
    </lineage>
</organism>
<evidence type="ECO:0000256" key="1">
    <source>
        <dbReference type="SAM" id="Phobius"/>
    </source>
</evidence>
<proteinExistence type="predicted"/>
<dbReference type="EMBL" id="BSDY01000037">
    <property type="protein sequence ID" value="GLI58176.1"/>
    <property type="molecule type" value="Genomic_DNA"/>
</dbReference>
<dbReference type="AlphaFoldDB" id="A0A9W6GQA0"/>
<feature type="transmembrane region" description="Helical" evidence="1">
    <location>
        <begin position="12"/>
        <end position="34"/>
    </location>
</feature>
<protein>
    <submittedName>
        <fullName evidence="2">Uncharacterized protein</fullName>
    </submittedName>
</protein>
<dbReference type="RefSeq" id="WP_281837852.1">
    <property type="nucleotide sequence ID" value="NZ_BSDY01000037.1"/>
</dbReference>
<name>A0A9W6GQA0_9FUSO</name>
<evidence type="ECO:0000313" key="3">
    <source>
        <dbReference type="Proteomes" id="UP001144471"/>
    </source>
</evidence>
<dbReference type="Proteomes" id="UP001144471">
    <property type="component" value="Unassembled WGS sequence"/>
</dbReference>
<keyword evidence="1" id="KW-0472">Membrane</keyword>
<comment type="caution">
    <text evidence="2">The sequence shown here is derived from an EMBL/GenBank/DDBJ whole genome shotgun (WGS) entry which is preliminary data.</text>
</comment>
<keyword evidence="1" id="KW-0812">Transmembrane</keyword>